<dbReference type="AlphaFoldDB" id="A0A814KPU9"/>
<keyword evidence="2" id="KW-1185">Reference proteome</keyword>
<name>A0A814KPU9_9BILA</name>
<comment type="caution">
    <text evidence="1">The sequence shown here is derived from an EMBL/GenBank/DDBJ whole genome shotgun (WGS) entry which is preliminary data.</text>
</comment>
<evidence type="ECO:0000313" key="2">
    <source>
        <dbReference type="Proteomes" id="UP000663879"/>
    </source>
</evidence>
<proteinExistence type="predicted"/>
<sequence length="118" mass="13750">MPKIKKEIDNNNEKNEPYLYTIQGEEILQDIPNVSSNNTEIFNSNKFKDVFDEVEDLMHHSLSDQIVSEVLSINNKELSLDSIENNWSDSKEIWDPKTKIKPFSNQGFYQKSTLIIID</sequence>
<protein>
    <submittedName>
        <fullName evidence="1">Uncharacterized protein</fullName>
    </submittedName>
</protein>
<accession>A0A814KPU9</accession>
<reference evidence="1" key="1">
    <citation type="submission" date="2021-02" db="EMBL/GenBank/DDBJ databases">
        <authorList>
            <person name="Nowell W R."/>
        </authorList>
    </citation>
    <scope>NUCLEOTIDE SEQUENCE</scope>
    <source>
        <strain evidence="1">Ploen Becks lab</strain>
    </source>
</reference>
<organism evidence="1 2">
    <name type="scientific">Brachionus calyciflorus</name>
    <dbReference type="NCBI Taxonomy" id="104777"/>
    <lineage>
        <taxon>Eukaryota</taxon>
        <taxon>Metazoa</taxon>
        <taxon>Spiralia</taxon>
        <taxon>Gnathifera</taxon>
        <taxon>Rotifera</taxon>
        <taxon>Eurotatoria</taxon>
        <taxon>Monogononta</taxon>
        <taxon>Pseudotrocha</taxon>
        <taxon>Ploima</taxon>
        <taxon>Brachionidae</taxon>
        <taxon>Brachionus</taxon>
    </lineage>
</organism>
<evidence type="ECO:0000313" key="1">
    <source>
        <dbReference type="EMBL" id="CAF1053888.1"/>
    </source>
</evidence>
<gene>
    <name evidence="1" type="ORF">OXX778_LOCUS18960</name>
</gene>
<dbReference type="Proteomes" id="UP000663879">
    <property type="component" value="Unassembled WGS sequence"/>
</dbReference>
<dbReference type="EMBL" id="CAJNOC010005493">
    <property type="protein sequence ID" value="CAF1053888.1"/>
    <property type="molecule type" value="Genomic_DNA"/>
</dbReference>